<sequence length="276" mass="30221">MSQNIQYGAWSQGRWPVHVEHLLALDTDLVLLQEVPELASDAVREKAETDLGMRIAVSPTGFTEGCLNAAIAWRQSLTVEGIDVRYSRKLHHGYIGAHIGLDRDDGVPLTVISTHLDPTSATSAAQEAQQLVQRVWRTGGIGLIAGDINHMPLGDPEPPWEQIHPHNRASRCLPRASPGDEWRGNRIVGQVLMGGDLTDVAAHAAERASTPQERDELLQMTGTHGRIRVDQIHATPALVPAISGYRVISTDASDHRGIVWDLDLDLVEVGALREFH</sequence>
<evidence type="ECO:0008006" key="3">
    <source>
        <dbReference type="Google" id="ProtNLM"/>
    </source>
</evidence>
<evidence type="ECO:0000313" key="1">
    <source>
        <dbReference type="EMBL" id="RMI45322.1"/>
    </source>
</evidence>
<dbReference type="Proteomes" id="UP000282674">
    <property type="component" value="Unassembled WGS sequence"/>
</dbReference>
<reference evidence="1 2" key="1">
    <citation type="submission" date="2018-10" db="EMBL/GenBank/DDBJ databases">
        <title>Isolation from soil.</title>
        <authorList>
            <person name="Hu J."/>
        </authorList>
    </citation>
    <scope>NUCLEOTIDE SEQUENCE [LARGE SCALE GENOMIC DNA]</scope>
    <source>
        <strain evidence="1 2">NEAU-Ht49</strain>
    </source>
</reference>
<proteinExistence type="predicted"/>
<dbReference type="InterPro" id="IPR036691">
    <property type="entry name" value="Endo/exonu/phosph_ase_sf"/>
</dbReference>
<name>A0A3M2M720_9ACTN</name>
<dbReference type="SUPFAM" id="SSF56219">
    <property type="entry name" value="DNase I-like"/>
    <property type="match status" value="1"/>
</dbReference>
<dbReference type="Gene3D" id="3.60.10.10">
    <property type="entry name" value="Endonuclease/exonuclease/phosphatase"/>
    <property type="match status" value="1"/>
</dbReference>
<dbReference type="EMBL" id="RFFG01000014">
    <property type="protein sequence ID" value="RMI45322.1"/>
    <property type="molecule type" value="Genomic_DNA"/>
</dbReference>
<gene>
    <name evidence="1" type="ORF">EBO15_10370</name>
</gene>
<accession>A0A3M2M720</accession>
<dbReference type="AlphaFoldDB" id="A0A3M2M720"/>
<protein>
    <recommendedName>
        <fullName evidence="3">Endonuclease/exonuclease/phosphatase family protein</fullName>
    </recommendedName>
</protein>
<evidence type="ECO:0000313" key="2">
    <source>
        <dbReference type="Proteomes" id="UP000282674"/>
    </source>
</evidence>
<comment type="caution">
    <text evidence="1">The sequence shown here is derived from an EMBL/GenBank/DDBJ whole genome shotgun (WGS) entry which is preliminary data.</text>
</comment>
<keyword evidence="2" id="KW-1185">Reference proteome</keyword>
<organism evidence="1 2">
    <name type="scientific">Actinomadura harenae</name>
    <dbReference type="NCBI Taxonomy" id="2483351"/>
    <lineage>
        <taxon>Bacteria</taxon>
        <taxon>Bacillati</taxon>
        <taxon>Actinomycetota</taxon>
        <taxon>Actinomycetes</taxon>
        <taxon>Streptosporangiales</taxon>
        <taxon>Thermomonosporaceae</taxon>
        <taxon>Actinomadura</taxon>
    </lineage>
</organism>